<feature type="signal peptide" evidence="4">
    <location>
        <begin position="1"/>
        <end position="25"/>
    </location>
</feature>
<keyword evidence="4" id="KW-0732">Signal</keyword>
<feature type="domain" description="YbhG-like alpha-helical hairpin" evidence="5">
    <location>
        <begin position="148"/>
        <end position="268"/>
    </location>
</feature>
<dbReference type="PANTHER" id="PTHR32347">
    <property type="entry name" value="EFFLUX SYSTEM COMPONENT YKNX-RELATED"/>
    <property type="match status" value="1"/>
</dbReference>
<keyword evidence="2 3" id="KW-0175">Coiled coil</keyword>
<dbReference type="AlphaFoldDB" id="A0A7V0QQY1"/>
<comment type="subcellular location">
    <subcellularLocation>
        <location evidence="1">Cell envelope</location>
    </subcellularLocation>
</comment>
<proteinExistence type="predicted"/>
<evidence type="ECO:0000256" key="4">
    <source>
        <dbReference type="SAM" id="SignalP"/>
    </source>
</evidence>
<reference evidence="7" key="1">
    <citation type="journal article" date="2020" name="mSystems">
        <title>Genome- and Community-Level Interaction Insights into Carbon Utilization and Element Cycling Functions of Hydrothermarchaeota in Hydrothermal Sediment.</title>
        <authorList>
            <person name="Zhou Z."/>
            <person name="Liu Y."/>
            <person name="Xu W."/>
            <person name="Pan J."/>
            <person name="Luo Z.H."/>
            <person name="Li M."/>
        </authorList>
    </citation>
    <scope>NUCLEOTIDE SEQUENCE [LARGE SCALE GENOMIC DNA]</scope>
    <source>
        <strain evidence="7">HyVt-219</strain>
    </source>
</reference>
<organism evidence="7">
    <name type="scientific">Aerophobetes bacterium</name>
    <dbReference type="NCBI Taxonomy" id="2030807"/>
    <lineage>
        <taxon>Bacteria</taxon>
        <taxon>Candidatus Aerophobota</taxon>
    </lineage>
</organism>
<evidence type="ECO:0000256" key="2">
    <source>
        <dbReference type="ARBA" id="ARBA00023054"/>
    </source>
</evidence>
<dbReference type="EMBL" id="DRBC01000334">
    <property type="protein sequence ID" value="HDN85186.1"/>
    <property type="molecule type" value="Genomic_DNA"/>
</dbReference>
<evidence type="ECO:0000259" key="6">
    <source>
        <dbReference type="Pfam" id="PF25954"/>
    </source>
</evidence>
<feature type="coiled-coil region" evidence="3">
    <location>
        <begin position="250"/>
        <end position="277"/>
    </location>
</feature>
<dbReference type="Pfam" id="PF25881">
    <property type="entry name" value="HH_YBHG"/>
    <property type="match status" value="1"/>
</dbReference>
<dbReference type="InterPro" id="IPR059052">
    <property type="entry name" value="HH_YbhG-like"/>
</dbReference>
<dbReference type="Pfam" id="PF25954">
    <property type="entry name" value="Beta-barrel_RND_2"/>
    <property type="match status" value="1"/>
</dbReference>
<name>A0A7V0QQY1_UNCAE</name>
<comment type="caution">
    <text evidence="7">The sequence shown here is derived from an EMBL/GenBank/DDBJ whole genome shotgun (WGS) entry which is preliminary data.</text>
</comment>
<dbReference type="InterPro" id="IPR050465">
    <property type="entry name" value="UPF0194_transport"/>
</dbReference>
<sequence>MHKKLAFLVVTGLILVGGVGTFSQAQETVASTTAVTSGKTPQQISLTADIAPWKQVQVVPKVSGTLEEVFVELGDKVKKGQVIARIDSKDIALQVKQAQAALISARVGYEKAKSLAKIQAECNFKNAQAAFQSAQAQLDLTKATARTDFFTGLTQATVAFKIAQANLTKIRKGARPEEIERAQAAYQQAVANFHNAQKDLQRAEDDYNRGAIPEQALDKAKLGFEIAQAQLTSAKANLELIKKGARKEDIQIAEANLEQAKATLDKLEKLKEAKSWEVKIQGVQTQWENARSAYQLARTSWEDKLWEKDLELARAQVQNAEAALALARSRFEDCTIKAPISGIISGRFVDEGSVVGPGAPLVSIVDISSVKIVLHISQEDLDKIPLIRKIAVQIENYLNKVFVPQDINISPTMDPRSRKIKVEIRIPNPDLKIKPGMFARVKLILEEEK</sequence>
<dbReference type="GO" id="GO:0030313">
    <property type="term" value="C:cell envelope"/>
    <property type="evidence" value="ECO:0007669"/>
    <property type="project" value="UniProtKB-SubCell"/>
</dbReference>
<protein>
    <submittedName>
        <fullName evidence="7">HlyD family efflux transporter periplasmic adaptor subunit</fullName>
    </submittedName>
</protein>
<dbReference type="Gene3D" id="1.10.287.470">
    <property type="entry name" value="Helix hairpin bin"/>
    <property type="match status" value="1"/>
</dbReference>
<dbReference type="Proteomes" id="UP000885660">
    <property type="component" value="Unassembled WGS sequence"/>
</dbReference>
<evidence type="ECO:0000256" key="3">
    <source>
        <dbReference type="SAM" id="Coils"/>
    </source>
</evidence>
<dbReference type="Gene3D" id="2.40.50.100">
    <property type="match status" value="2"/>
</dbReference>
<evidence type="ECO:0000259" key="5">
    <source>
        <dbReference type="Pfam" id="PF25881"/>
    </source>
</evidence>
<evidence type="ECO:0000256" key="1">
    <source>
        <dbReference type="ARBA" id="ARBA00004196"/>
    </source>
</evidence>
<dbReference type="Gene3D" id="2.40.30.170">
    <property type="match status" value="1"/>
</dbReference>
<feature type="coiled-coil region" evidence="3">
    <location>
        <begin position="179"/>
        <end position="206"/>
    </location>
</feature>
<dbReference type="PANTHER" id="PTHR32347:SF23">
    <property type="entry name" value="BLL5650 PROTEIN"/>
    <property type="match status" value="1"/>
</dbReference>
<gene>
    <name evidence="7" type="ORF">ENG47_05490</name>
</gene>
<dbReference type="SUPFAM" id="SSF111369">
    <property type="entry name" value="HlyD-like secretion proteins"/>
    <property type="match status" value="3"/>
</dbReference>
<evidence type="ECO:0000313" key="7">
    <source>
        <dbReference type="EMBL" id="HDN85186.1"/>
    </source>
</evidence>
<dbReference type="InterPro" id="IPR058792">
    <property type="entry name" value="Beta-barrel_RND_2"/>
</dbReference>
<feature type="domain" description="CusB-like beta-barrel" evidence="6">
    <location>
        <begin position="373"/>
        <end position="443"/>
    </location>
</feature>
<accession>A0A7V0QQY1</accession>
<feature type="chain" id="PRO_5030541583" evidence="4">
    <location>
        <begin position="26"/>
        <end position="449"/>
    </location>
</feature>